<comment type="caution">
    <text evidence="1">The sequence shown here is derived from an EMBL/GenBank/DDBJ whole genome shotgun (WGS) entry which is preliminary data.</text>
</comment>
<keyword evidence="2" id="KW-1185">Reference proteome</keyword>
<dbReference type="Proteomes" id="UP000024635">
    <property type="component" value="Unassembled WGS sequence"/>
</dbReference>
<reference evidence="2" key="1">
    <citation type="journal article" date="2015" name="Nat. Genet.">
        <title>The genome and transcriptome of the zoonotic hookworm Ancylostoma ceylanicum identify infection-specific gene families.</title>
        <authorList>
            <person name="Schwarz E.M."/>
            <person name="Hu Y."/>
            <person name="Antoshechkin I."/>
            <person name="Miller M.M."/>
            <person name="Sternberg P.W."/>
            <person name="Aroian R.V."/>
        </authorList>
    </citation>
    <scope>NUCLEOTIDE SEQUENCE</scope>
    <source>
        <strain evidence="2">HY135</strain>
    </source>
</reference>
<evidence type="ECO:0000313" key="1">
    <source>
        <dbReference type="EMBL" id="EYC20786.1"/>
    </source>
</evidence>
<proteinExistence type="predicted"/>
<dbReference type="AlphaFoldDB" id="A0A016V0K2"/>
<name>A0A016V0K2_9BILA</name>
<evidence type="ECO:0000313" key="2">
    <source>
        <dbReference type="Proteomes" id="UP000024635"/>
    </source>
</evidence>
<organism evidence="1 2">
    <name type="scientific">Ancylostoma ceylanicum</name>
    <dbReference type="NCBI Taxonomy" id="53326"/>
    <lineage>
        <taxon>Eukaryota</taxon>
        <taxon>Metazoa</taxon>
        <taxon>Ecdysozoa</taxon>
        <taxon>Nematoda</taxon>
        <taxon>Chromadorea</taxon>
        <taxon>Rhabditida</taxon>
        <taxon>Rhabditina</taxon>
        <taxon>Rhabditomorpha</taxon>
        <taxon>Strongyloidea</taxon>
        <taxon>Ancylostomatidae</taxon>
        <taxon>Ancylostomatinae</taxon>
        <taxon>Ancylostoma</taxon>
    </lineage>
</organism>
<sequence length="76" mass="8429">MHRRRGAAQQTGGGCRRRVFFGTTVDSFGYAFMNPSSDNMCIPLESVCRVDAESAITSTTKMRWSSAFNRSPLSCQ</sequence>
<gene>
    <name evidence="1" type="primary">Acey_s0021.g424</name>
    <name evidence="1" type="ORF">Y032_0021g424</name>
</gene>
<accession>A0A016V0K2</accession>
<dbReference type="EMBL" id="JARK01001357">
    <property type="protein sequence ID" value="EYC20786.1"/>
    <property type="molecule type" value="Genomic_DNA"/>
</dbReference>
<protein>
    <submittedName>
        <fullName evidence="1">Uncharacterized protein</fullName>
    </submittedName>
</protein>